<dbReference type="InterPro" id="IPR000394">
    <property type="entry name" value="RNA_pol_sigma_54"/>
</dbReference>
<sequence length="57" mass="6458">MRELIRRLVAEEDSAKPLSDSELAERLTQQGVQVARRTVAKYREALRIPPANLRKAG</sequence>
<gene>
    <name evidence="2" type="primary">rpoN_12</name>
    <name evidence="2" type="ORF">GALL_529710</name>
</gene>
<dbReference type="PROSITE" id="PS50044">
    <property type="entry name" value="SIGMA54_3"/>
    <property type="match status" value="1"/>
</dbReference>
<proteinExistence type="predicted"/>
<dbReference type="PROSITE" id="PS00718">
    <property type="entry name" value="SIGMA54_2"/>
    <property type="match status" value="1"/>
</dbReference>
<feature type="domain" description="RNA polymerase sigma factor 54 DNA-binding" evidence="1">
    <location>
        <begin position="1"/>
        <end position="55"/>
    </location>
</feature>
<accession>A0A1J5PD80</accession>
<organism evidence="2">
    <name type="scientific">mine drainage metagenome</name>
    <dbReference type="NCBI Taxonomy" id="410659"/>
    <lineage>
        <taxon>unclassified sequences</taxon>
        <taxon>metagenomes</taxon>
        <taxon>ecological metagenomes</taxon>
    </lineage>
</organism>
<dbReference type="PANTHER" id="PTHR32248:SF4">
    <property type="entry name" value="RNA POLYMERASE SIGMA-54 FACTOR"/>
    <property type="match status" value="1"/>
</dbReference>
<dbReference type="PANTHER" id="PTHR32248">
    <property type="entry name" value="RNA POLYMERASE SIGMA-54 FACTOR"/>
    <property type="match status" value="1"/>
</dbReference>
<dbReference type="GO" id="GO:0016987">
    <property type="term" value="F:sigma factor activity"/>
    <property type="evidence" value="ECO:0007669"/>
    <property type="project" value="InterPro"/>
</dbReference>
<reference evidence="2" key="1">
    <citation type="submission" date="2016-10" db="EMBL/GenBank/DDBJ databases">
        <title>Sequence of Gallionella enrichment culture.</title>
        <authorList>
            <person name="Poehlein A."/>
            <person name="Muehling M."/>
            <person name="Daniel R."/>
        </authorList>
    </citation>
    <scope>NUCLEOTIDE SEQUENCE</scope>
</reference>
<dbReference type="Gene3D" id="1.10.10.60">
    <property type="entry name" value="Homeodomain-like"/>
    <property type="match status" value="1"/>
</dbReference>
<dbReference type="GO" id="GO:0001216">
    <property type="term" value="F:DNA-binding transcription activator activity"/>
    <property type="evidence" value="ECO:0007669"/>
    <property type="project" value="InterPro"/>
</dbReference>
<dbReference type="InterPro" id="IPR007634">
    <property type="entry name" value="RNA_pol_sigma_54_DNA-bd"/>
</dbReference>
<dbReference type="AlphaFoldDB" id="A0A1J5PD80"/>
<evidence type="ECO:0000259" key="1">
    <source>
        <dbReference type="Pfam" id="PF04552"/>
    </source>
</evidence>
<dbReference type="EMBL" id="MLJW01007302">
    <property type="protein sequence ID" value="OIQ65468.1"/>
    <property type="molecule type" value="Genomic_DNA"/>
</dbReference>
<dbReference type="Pfam" id="PF04552">
    <property type="entry name" value="Sigma54_DBD"/>
    <property type="match status" value="1"/>
</dbReference>
<comment type="caution">
    <text evidence="2">The sequence shown here is derived from an EMBL/GenBank/DDBJ whole genome shotgun (WGS) entry which is preliminary data.</text>
</comment>
<name>A0A1J5PD80_9ZZZZ</name>
<evidence type="ECO:0000313" key="2">
    <source>
        <dbReference type="EMBL" id="OIQ65468.1"/>
    </source>
</evidence>
<protein>
    <submittedName>
        <fullName evidence="2">RNA polymerase sigma-54 factor</fullName>
    </submittedName>
</protein>